<organism evidence="1 2">
    <name type="scientific">Phytophthora infestans</name>
    <name type="common">Potato late blight agent</name>
    <name type="synonym">Botrytis infestans</name>
    <dbReference type="NCBI Taxonomy" id="4787"/>
    <lineage>
        <taxon>Eukaryota</taxon>
        <taxon>Sar</taxon>
        <taxon>Stramenopiles</taxon>
        <taxon>Oomycota</taxon>
        <taxon>Peronosporomycetes</taxon>
        <taxon>Peronosporales</taxon>
        <taxon>Peronosporaceae</taxon>
        <taxon>Phytophthora</taxon>
    </lineage>
</organism>
<gene>
    <name evidence="1" type="ORF">GN958_ATG12879</name>
</gene>
<dbReference type="Proteomes" id="UP000704712">
    <property type="component" value="Unassembled WGS sequence"/>
</dbReference>
<evidence type="ECO:0000313" key="2">
    <source>
        <dbReference type="Proteomes" id="UP000704712"/>
    </source>
</evidence>
<name>A0A8S9UB35_PHYIN</name>
<sequence>MWKIRCWYSYPKQLIFVNETSKSELDNARRYAWAKRGERAIVRAPFARGERVSILVACDVSGFVG</sequence>
<evidence type="ECO:0000313" key="1">
    <source>
        <dbReference type="EMBL" id="KAF4137926.1"/>
    </source>
</evidence>
<comment type="caution">
    <text evidence="1">The sequence shown here is derived from an EMBL/GenBank/DDBJ whole genome shotgun (WGS) entry which is preliminary data.</text>
</comment>
<proteinExistence type="predicted"/>
<protein>
    <submittedName>
        <fullName evidence="1">Putative transposase domain-containing protein</fullName>
    </submittedName>
</protein>
<dbReference type="EMBL" id="JAACNO010001745">
    <property type="protein sequence ID" value="KAF4137926.1"/>
    <property type="molecule type" value="Genomic_DNA"/>
</dbReference>
<reference evidence="1" key="1">
    <citation type="submission" date="2020-03" db="EMBL/GenBank/DDBJ databases">
        <title>Hybrid Assembly of Korean Phytophthora infestans isolates.</title>
        <authorList>
            <person name="Prokchorchik M."/>
            <person name="Lee Y."/>
            <person name="Seo J."/>
            <person name="Cho J.-H."/>
            <person name="Park Y.-E."/>
            <person name="Jang D.-C."/>
            <person name="Im J.-S."/>
            <person name="Choi J.-G."/>
            <person name="Park H.-J."/>
            <person name="Lee G.-B."/>
            <person name="Lee Y.-G."/>
            <person name="Hong S.-Y."/>
            <person name="Cho K."/>
            <person name="Sohn K.H."/>
        </authorList>
    </citation>
    <scope>NUCLEOTIDE SEQUENCE</scope>
    <source>
        <strain evidence="1">KR_2_A2</strain>
    </source>
</reference>
<dbReference type="AlphaFoldDB" id="A0A8S9UB35"/>
<accession>A0A8S9UB35</accession>